<comment type="caution">
    <text evidence="2">The sequence shown here is derived from an EMBL/GenBank/DDBJ whole genome shotgun (WGS) entry which is preliminary data.</text>
</comment>
<accession>A0A0J5ZU99</accession>
<keyword evidence="1" id="KW-0812">Transmembrane</keyword>
<dbReference type="InterPro" id="IPR009838">
    <property type="entry name" value="T4SS_TraL"/>
</dbReference>
<dbReference type="Pfam" id="PF07178">
    <property type="entry name" value="TraL"/>
    <property type="match status" value="1"/>
</dbReference>
<protein>
    <submittedName>
        <fullName evidence="2">Conjugal transfer protein TraL</fullName>
    </submittedName>
</protein>
<dbReference type="EMBL" id="LDWR01000024">
    <property type="protein sequence ID" value="KML57050.1"/>
    <property type="molecule type" value="Genomic_DNA"/>
</dbReference>
<evidence type="ECO:0000313" key="2">
    <source>
        <dbReference type="EMBL" id="KML57050.1"/>
    </source>
</evidence>
<dbReference type="Proteomes" id="UP000036338">
    <property type="component" value="Unassembled WGS sequence"/>
</dbReference>
<gene>
    <name evidence="2" type="ORF">VL15_15125</name>
</gene>
<dbReference type="PATRIC" id="fig|292.27.peg.2959"/>
<keyword evidence="1" id="KW-1133">Transmembrane helix</keyword>
<dbReference type="GO" id="GO:0019867">
    <property type="term" value="C:outer membrane"/>
    <property type="evidence" value="ECO:0007669"/>
    <property type="project" value="InterPro"/>
</dbReference>
<reference evidence="2 3" key="1">
    <citation type="submission" date="2015-05" db="EMBL/GenBank/DDBJ databases">
        <title>Draft genome of Burkholderia cepacia LK29.</title>
        <authorList>
            <person name="Chan X.Y."/>
        </authorList>
    </citation>
    <scope>NUCLEOTIDE SEQUENCE [LARGE SCALE GENOMIC DNA]</scope>
    <source>
        <strain evidence="2 3">LK29</strain>
    </source>
</reference>
<dbReference type="AlphaFoldDB" id="A0A0J5ZU99"/>
<dbReference type="NCBIfam" id="TIGR02762">
    <property type="entry name" value="TraL_TIGR"/>
    <property type="match status" value="1"/>
</dbReference>
<feature type="transmembrane region" description="Helical" evidence="1">
    <location>
        <begin position="26"/>
        <end position="57"/>
    </location>
</feature>
<name>A0A0J5ZU99_BURCE</name>
<dbReference type="RefSeq" id="WP_048246433.1">
    <property type="nucleotide sequence ID" value="NZ_LDWR01000024.1"/>
</dbReference>
<keyword evidence="1" id="KW-0472">Membrane</keyword>
<organism evidence="2 3">
    <name type="scientific">Burkholderia cepacia</name>
    <name type="common">Pseudomonas cepacia</name>
    <dbReference type="NCBI Taxonomy" id="292"/>
    <lineage>
        <taxon>Bacteria</taxon>
        <taxon>Pseudomonadati</taxon>
        <taxon>Pseudomonadota</taxon>
        <taxon>Betaproteobacteria</taxon>
        <taxon>Burkholderiales</taxon>
        <taxon>Burkholderiaceae</taxon>
        <taxon>Burkholderia</taxon>
        <taxon>Burkholderia cepacia complex</taxon>
    </lineage>
</organism>
<evidence type="ECO:0000256" key="1">
    <source>
        <dbReference type="SAM" id="Phobius"/>
    </source>
</evidence>
<evidence type="ECO:0000313" key="3">
    <source>
        <dbReference type="Proteomes" id="UP000036338"/>
    </source>
</evidence>
<proteinExistence type="predicted"/>
<sequence length="95" mass="10299">MSDDLSHYVPSRLDDPEKFLFFRKDVAAIGLTGTIVGVATNHTLLGLVVGIAIAAAWQKFSSGQHPGMSAHVMYWVLGLPEPKKLPPSDLRELNG</sequence>